<organism evidence="2 3">
    <name type="scientific">Volvox reticuliferus</name>
    <dbReference type="NCBI Taxonomy" id="1737510"/>
    <lineage>
        <taxon>Eukaryota</taxon>
        <taxon>Viridiplantae</taxon>
        <taxon>Chlorophyta</taxon>
        <taxon>core chlorophytes</taxon>
        <taxon>Chlorophyceae</taxon>
        <taxon>CS clade</taxon>
        <taxon>Chlamydomonadales</taxon>
        <taxon>Volvocaceae</taxon>
        <taxon>Volvox</taxon>
    </lineage>
</organism>
<protein>
    <submittedName>
        <fullName evidence="2">Uncharacterized protein</fullName>
    </submittedName>
</protein>
<feature type="region of interest" description="Disordered" evidence="1">
    <location>
        <begin position="1"/>
        <end position="33"/>
    </location>
</feature>
<dbReference type="AlphaFoldDB" id="A0A8J4LS43"/>
<comment type="caution">
    <text evidence="2">The sequence shown here is derived from an EMBL/GenBank/DDBJ whole genome shotgun (WGS) entry which is preliminary data.</text>
</comment>
<dbReference type="Proteomes" id="UP000722791">
    <property type="component" value="Unassembled WGS sequence"/>
</dbReference>
<name>A0A8J4LS43_9CHLO</name>
<evidence type="ECO:0000313" key="3">
    <source>
        <dbReference type="Proteomes" id="UP000722791"/>
    </source>
</evidence>
<accession>A0A8J4LS43</accession>
<sequence length="106" mass="11230">RHTSTRTNPVTDKTNAPYWYSTAGGSTPRWGADGSLFPKQALFTAATQGIPHSSRPSPAADTSLTSECKYLSAETTSRAVARSARRSTSREAGACSTKRPSTPLPS</sequence>
<feature type="non-terminal residue" evidence="2">
    <location>
        <position position="1"/>
    </location>
</feature>
<reference evidence="2" key="1">
    <citation type="journal article" date="2021" name="Proc. Natl. Acad. Sci. U.S.A.">
        <title>Three genomes in the algal genus Volvox reveal the fate of a haploid sex-determining region after a transition to homothallism.</title>
        <authorList>
            <person name="Yamamoto K."/>
            <person name="Hamaji T."/>
            <person name="Kawai-Toyooka H."/>
            <person name="Matsuzaki R."/>
            <person name="Takahashi F."/>
            <person name="Nishimura Y."/>
            <person name="Kawachi M."/>
            <person name="Noguchi H."/>
            <person name="Minakuchi Y."/>
            <person name="Umen J.G."/>
            <person name="Toyoda A."/>
            <person name="Nozaki H."/>
        </authorList>
    </citation>
    <scope>NUCLEOTIDE SEQUENCE</scope>
    <source>
        <strain evidence="2">NIES-3785</strain>
    </source>
</reference>
<gene>
    <name evidence="2" type="ORF">Vretimale_12625</name>
</gene>
<feature type="region of interest" description="Disordered" evidence="1">
    <location>
        <begin position="75"/>
        <end position="106"/>
    </location>
</feature>
<evidence type="ECO:0000256" key="1">
    <source>
        <dbReference type="SAM" id="MobiDB-lite"/>
    </source>
</evidence>
<dbReference type="EMBL" id="BNCQ01000028">
    <property type="protein sequence ID" value="GIM08609.1"/>
    <property type="molecule type" value="Genomic_DNA"/>
</dbReference>
<evidence type="ECO:0000313" key="2">
    <source>
        <dbReference type="EMBL" id="GIM08609.1"/>
    </source>
</evidence>
<proteinExistence type="predicted"/>
<feature type="non-terminal residue" evidence="2">
    <location>
        <position position="106"/>
    </location>
</feature>
<feature type="compositionally biased region" description="Polar residues" evidence="1">
    <location>
        <begin position="1"/>
        <end position="14"/>
    </location>
</feature>